<proteinExistence type="predicted"/>
<gene>
    <name evidence="1" type="ORF">MRATA1EN1_LOCUS21721</name>
</gene>
<organism evidence="1 2">
    <name type="scientific">Rangifer tarandus platyrhynchus</name>
    <name type="common">Svalbard reindeer</name>
    <dbReference type="NCBI Taxonomy" id="3082113"/>
    <lineage>
        <taxon>Eukaryota</taxon>
        <taxon>Metazoa</taxon>
        <taxon>Chordata</taxon>
        <taxon>Craniata</taxon>
        <taxon>Vertebrata</taxon>
        <taxon>Euteleostomi</taxon>
        <taxon>Mammalia</taxon>
        <taxon>Eutheria</taxon>
        <taxon>Laurasiatheria</taxon>
        <taxon>Artiodactyla</taxon>
        <taxon>Ruminantia</taxon>
        <taxon>Pecora</taxon>
        <taxon>Cervidae</taxon>
        <taxon>Odocoileinae</taxon>
        <taxon>Rangifer</taxon>
    </lineage>
</organism>
<accession>A0ABN8ZG47</accession>
<dbReference type="Proteomes" id="UP001176941">
    <property type="component" value="Chromosome 33"/>
</dbReference>
<evidence type="ECO:0000313" key="1">
    <source>
        <dbReference type="EMBL" id="CAI9172759.1"/>
    </source>
</evidence>
<sequence>MRKSSPSRQGKEVLQKGNSICKDTSVHSLTPLTGDPDSTGNIPRFKALFSKQAKCKSNHTSHMLSLENLSIGSKHTVRFLESKRFLSQCTTRNMALFGGESGSSILFSPHRAWTDK</sequence>
<evidence type="ECO:0000313" key="2">
    <source>
        <dbReference type="Proteomes" id="UP001176941"/>
    </source>
</evidence>
<reference evidence="1" key="1">
    <citation type="submission" date="2023-04" db="EMBL/GenBank/DDBJ databases">
        <authorList>
            <consortium name="ELIXIR-Norway"/>
        </authorList>
    </citation>
    <scope>NUCLEOTIDE SEQUENCE [LARGE SCALE GENOMIC DNA]</scope>
</reference>
<protein>
    <submittedName>
        <fullName evidence="1">Uncharacterized protein</fullName>
    </submittedName>
</protein>
<dbReference type="EMBL" id="OX459969">
    <property type="protein sequence ID" value="CAI9172759.1"/>
    <property type="molecule type" value="Genomic_DNA"/>
</dbReference>
<name>A0ABN8ZG47_RANTA</name>
<keyword evidence="2" id="KW-1185">Reference proteome</keyword>